<evidence type="ECO:0000256" key="2">
    <source>
        <dbReference type="SAM" id="Phobius"/>
    </source>
</evidence>
<protein>
    <submittedName>
        <fullName evidence="3">Uncharacterized protein</fullName>
    </submittedName>
</protein>
<dbReference type="EMBL" id="MN739580">
    <property type="protein sequence ID" value="QHT14160.1"/>
    <property type="molecule type" value="Genomic_DNA"/>
</dbReference>
<evidence type="ECO:0000313" key="3">
    <source>
        <dbReference type="EMBL" id="QHT14160.1"/>
    </source>
</evidence>
<accession>A0A6C0DCQ5</accession>
<keyword evidence="2" id="KW-0812">Transmembrane</keyword>
<name>A0A6C0DCQ5_9ZZZZ</name>
<organism evidence="3">
    <name type="scientific">viral metagenome</name>
    <dbReference type="NCBI Taxonomy" id="1070528"/>
    <lineage>
        <taxon>unclassified sequences</taxon>
        <taxon>metagenomes</taxon>
        <taxon>organismal metagenomes</taxon>
    </lineage>
</organism>
<sequence>MELYVPSLISASLAFVIILACFVLRPPIIMIGIVSLIALFISAYVHLTMYQVDYRNFIFDSSIQTHATIILVFSMIVFAIGYLLMLPTGTPVKKLIGTTPIFSTPTLDKYGTKKPSEPSVLDYWFGNSKQQPRPEDQYRNRAYSDRGSDRELRRLLGSF</sequence>
<dbReference type="AlphaFoldDB" id="A0A6C0DCQ5"/>
<reference evidence="3" key="1">
    <citation type="journal article" date="2020" name="Nature">
        <title>Giant virus diversity and host interactions through global metagenomics.</title>
        <authorList>
            <person name="Schulz F."/>
            <person name="Roux S."/>
            <person name="Paez-Espino D."/>
            <person name="Jungbluth S."/>
            <person name="Walsh D.A."/>
            <person name="Denef V.J."/>
            <person name="McMahon K.D."/>
            <person name="Konstantinidis K.T."/>
            <person name="Eloe-Fadrosh E.A."/>
            <person name="Kyrpides N.C."/>
            <person name="Woyke T."/>
        </authorList>
    </citation>
    <scope>NUCLEOTIDE SEQUENCE</scope>
    <source>
        <strain evidence="3">GVMAG-M-3300023174-137</strain>
    </source>
</reference>
<feature type="compositionally biased region" description="Basic and acidic residues" evidence="1">
    <location>
        <begin position="132"/>
        <end position="146"/>
    </location>
</feature>
<feature type="transmembrane region" description="Helical" evidence="2">
    <location>
        <begin position="67"/>
        <end position="86"/>
    </location>
</feature>
<evidence type="ECO:0000256" key="1">
    <source>
        <dbReference type="SAM" id="MobiDB-lite"/>
    </source>
</evidence>
<keyword evidence="2" id="KW-0472">Membrane</keyword>
<feature type="region of interest" description="Disordered" evidence="1">
    <location>
        <begin position="127"/>
        <end position="146"/>
    </location>
</feature>
<keyword evidence="2" id="KW-1133">Transmembrane helix</keyword>
<proteinExistence type="predicted"/>
<feature type="transmembrane region" description="Helical" evidence="2">
    <location>
        <begin position="29"/>
        <end position="47"/>
    </location>
</feature>
<feature type="transmembrane region" description="Helical" evidence="2">
    <location>
        <begin position="6"/>
        <end position="24"/>
    </location>
</feature>